<sequence length="22" mass="2522">LIVDAVRSLIKSQAKKHDTDRQ</sequence>
<proteinExistence type="predicted"/>
<gene>
    <name evidence="1" type="ORF">AFUS01_LOCUS38089</name>
</gene>
<dbReference type="Proteomes" id="UP000708208">
    <property type="component" value="Unassembled WGS sequence"/>
</dbReference>
<accession>A0A8J2L8L9</accession>
<evidence type="ECO:0000313" key="2">
    <source>
        <dbReference type="Proteomes" id="UP000708208"/>
    </source>
</evidence>
<organism evidence="1 2">
    <name type="scientific">Allacma fusca</name>
    <dbReference type="NCBI Taxonomy" id="39272"/>
    <lineage>
        <taxon>Eukaryota</taxon>
        <taxon>Metazoa</taxon>
        <taxon>Ecdysozoa</taxon>
        <taxon>Arthropoda</taxon>
        <taxon>Hexapoda</taxon>
        <taxon>Collembola</taxon>
        <taxon>Symphypleona</taxon>
        <taxon>Sminthuridae</taxon>
        <taxon>Allacma</taxon>
    </lineage>
</organism>
<name>A0A8J2L8L9_9HEXA</name>
<dbReference type="EMBL" id="CAJVCH010546268">
    <property type="protein sequence ID" value="CAG7828143.1"/>
    <property type="molecule type" value="Genomic_DNA"/>
</dbReference>
<keyword evidence="2" id="KW-1185">Reference proteome</keyword>
<evidence type="ECO:0000313" key="1">
    <source>
        <dbReference type="EMBL" id="CAG7828143.1"/>
    </source>
</evidence>
<protein>
    <submittedName>
        <fullName evidence="1">Uncharacterized protein</fullName>
    </submittedName>
</protein>
<reference evidence="1" key="1">
    <citation type="submission" date="2021-06" db="EMBL/GenBank/DDBJ databases">
        <authorList>
            <person name="Hodson N. C."/>
            <person name="Mongue J. A."/>
            <person name="Jaron S. K."/>
        </authorList>
    </citation>
    <scope>NUCLEOTIDE SEQUENCE</scope>
</reference>
<comment type="caution">
    <text evidence="1">The sequence shown here is derived from an EMBL/GenBank/DDBJ whole genome shotgun (WGS) entry which is preliminary data.</text>
</comment>
<feature type="non-terminal residue" evidence="1">
    <location>
        <position position="1"/>
    </location>
</feature>
<dbReference type="AlphaFoldDB" id="A0A8J2L8L9"/>